<dbReference type="InterPro" id="IPR032710">
    <property type="entry name" value="NTF2-like_dom_sf"/>
</dbReference>
<protein>
    <submittedName>
        <fullName evidence="1">DNA-binding protein</fullName>
    </submittedName>
</protein>
<evidence type="ECO:0000313" key="1">
    <source>
        <dbReference type="EMBL" id="KGP72399.1"/>
    </source>
</evidence>
<dbReference type="STRING" id="1385514.N782_12130"/>
<dbReference type="RefSeq" id="WP_052111313.1">
    <property type="nucleotide sequence ID" value="NZ_AVBF01000031.1"/>
</dbReference>
<dbReference type="OrthoDB" id="6692273at2"/>
<evidence type="ECO:0000313" key="2">
    <source>
        <dbReference type="Proteomes" id="UP000030147"/>
    </source>
</evidence>
<dbReference type="Gene3D" id="3.10.450.50">
    <property type="match status" value="1"/>
</dbReference>
<name>A0A0A2TA46_9BACI</name>
<accession>A0A0A2TA46</accession>
<keyword evidence="2" id="KW-1185">Reference proteome</keyword>
<gene>
    <name evidence="1" type="ORF">N782_12130</name>
</gene>
<dbReference type="SUPFAM" id="SSF54427">
    <property type="entry name" value="NTF2-like"/>
    <property type="match status" value="1"/>
</dbReference>
<reference evidence="1 2" key="1">
    <citation type="journal article" date="2015" name="Stand. Genomic Sci.">
        <title>High quality draft genome sequence of the moderately halophilic bacterium Pontibacillus yanchengensis Y32(T) and comparison among Pontibacillus genomes.</title>
        <authorList>
            <person name="Huang J."/>
            <person name="Qiao Z.X."/>
            <person name="Tang J.W."/>
            <person name="Wang G."/>
        </authorList>
    </citation>
    <scope>NUCLEOTIDE SEQUENCE [LARGE SCALE GENOMIC DNA]</scope>
    <source>
        <strain evidence="1 2">Y32</strain>
    </source>
</reference>
<comment type="caution">
    <text evidence="1">The sequence shown here is derived from an EMBL/GenBank/DDBJ whole genome shotgun (WGS) entry which is preliminary data.</text>
</comment>
<proteinExistence type="predicted"/>
<dbReference type="EMBL" id="AVBF01000031">
    <property type="protein sequence ID" value="KGP72399.1"/>
    <property type="molecule type" value="Genomic_DNA"/>
</dbReference>
<dbReference type="Proteomes" id="UP000030147">
    <property type="component" value="Unassembled WGS sequence"/>
</dbReference>
<keyword evidence="1" id="KW-0238">DNA-binding</keyword>
<organism evidence="1 2">
    <name type="scientific">Pontibacillus yanchengensis Y32</name>
    <dbReference type="NCBI Taxonomy" id="1385514"/>
    <lineage>
        <taxon>Bacteria</taxon>
        <taxon>Bacillati</taxon>
        <taxon>Bacillota</taxon>
        <taxon>Bacilli</taxon>
        <taxon>Bacillales</taxon>
        <taxon>Bacillaceae</taxon>
        <taxon>Pontibacillus</taxon>
    </lineage>
</organism>
<dbReference type="GO" id="GO:0003677">
    <property type="term" value="F:DNA binding"/>
    <property type="evidence" value="ECO:0007669"/>
    <property type="project" value="UniProtKB-KW"/>
</dbReference>
<dbReference type="AlphaFoldDB" id="A0A0A2TA46"/>
<dbReference type="eggNOG" id="COG3631">
    <property type="taxonomic scope" value="Bacteria"/>
</dbReference>
<sequence>MEGNQEGLKIICAEDCGNSPKKEFLKQFTIAFSKGDLSFLEEAISNDIYWNILGNEVIEGKDQFIECCKHMKSDILSEVHMKTIITHGKSGAVEGMFNMKNQKRYAFCDMFQFTGAGKNAKIKELTSYVIEI</sequence>